<dbReference type="KEGG" id="gsh:117362447"/>
<dbReference type="FunFam" id="1.20.1070.10:FF:000006">
    <property type="entry name" value="Olfactory receptor"/>
    <property type="match status" value="1"/>
</dbReference>
<dbReference type="InterPro" id="IPR050402">
    <property type="entry name" value="OR51/52/56-like"/>
</dbReference>
<dbReference type="RefSeq" id="XP_033804715.1">
    <property type="nucleotide sequence ID" value="XM_033948824.1"/>
</dbReference>
<keyword evidence="8 9" id="KW-0807">Transducer</keyword>
<dbReference type="PROSITE" id="PS00237">
    <property type="entry name" value="G_PROTEIN_RECEP_F1_1"/>
    <property type="match status" value="1"/>
</dbReference>
<evidence type="ECO:0000256" key="1">
    <source>
        <dbReference type="ARBA" id="ARBA00002936"/>
    </source>
</evidence>
<evidence type="ECO:0000259" key="11">
    <source>
        <dbReference type="PROSITE" id="PS50262"/>
    </source>
</evidence>
<reference evidence="13" key="1">
    <citation type="submission" date="2025-08" db="UniProtKB">
        <authorList>
            <consortium name="RefSeq"/>
        </authorList>
    </citation>
    <scope>IDENTIFICATION</scope>
</reference>
<dbReference type="GO" id="GO:0004930">
    <property type="term" value="F:G protein-coupled receptor activity"/>
    <property type="evidence" value="ECO:0007669"/>
    <property type="project" value="UniProtKB-KW"/>
</dbReference>
<evidence type="ECO:0000256" key="5">
    <source>
        <dbReference type="ARBA" id="ARBA00022725"/>
    </source>
</evidence>
<dbReference type="Gene3D" id="1.20.1070.10">
    <property type="entry name" value="Rhodopsin 7-helix transmembrane proteins"/>
    <property type="match status" value="1"/>
</dbReference>
<feature type="transmembrane region" description="Helical" evidence="10">
    <location>
        <begin position="94"/>
        <end position="122"/>
    </location>
</feature>
<dbReference type="Pfam" id="PF13853">
    <property type="entry name" value="7tm_4"/>
    <property type="match status" value="1"/>
</dbReference>
<sequence>MMAPNKTHFHPSTFILVGIPGLEADHIWISLPFCTVYVIALVGNSTILYIIKADQTLHEPMYIFLSMLAVNDVAFSCTTVPKTLAILWFHSGEITYVSCLSQIFFVHSLSVVESGILAAMAYDRYVAICYPLRYSSILTNVLIAKIGLTILIRAITLGIFFPILVQRFQYFESIVISHSYCDHMGVVKLACGDTRPNNAYGLFVTAFVGLFDLIAIICSYIMILKAVFKLGSKDARQKALGTCGAHICVILIAYIPAFFTYLAHRFGQKTIPHHVHIILANIYVLLPAMLNPFVYAANTKQIRDRVVRMFYHGKGYV</sequence>
<evidence type="ECO:0000256" key="10">
    <source>
        <dbReference type="RuleBase" id="RU363047"/>
    </source>
</evidence>
<keyword evidence="9" id="KW-0297">G-protein coupled receptor</keyword>
<dbReference type="PROSITE" id="PS50262">
    <property type="entry name" value="G_PROTEIN_RECEP_F1_2"/>
    <property type="match status" value="1"/>
</dbReference>
<dbReference type="OrthoDB" id="10254436at2759"/>
<evidence type="ECO:0000256" key="2">
    <source>
        <dbReference type="ARBA" id="ARBA00004141"/>
    </source>
</evidence>
<organism evidence="12 13">
    <name type="scientific">Geotrypetes seraphini</name>
    <name type="common">Gaboon caecilian</name>
    <name type="synonym">Caecilia seraphini</name>
    <dbReference type="NCBI Taxonomy" id="260995"/>
    <lineage>
        <taxon>Eukaryota</taxon>
        <taxon>Metazoa</taxon>
        <taxon>Chordata</taxon>
        <taxon>Craniata</taxon>
        <taxon>Vertebrata</taxon>
        <taxon>Euteleostomi</taxon>
        <taxon>Amphibia</taxon>
        <taxon>Gymnophiona</taxon>
        <taxon>Geotrypetes</taxon>
    </lineage>
</organism>
<evidence type="ECO:0000256" key="7">
    <source>
        <dbReference type="ARBA" id="ARBA00023136"/>
    </source>
</evidence>
<feature type="transmembrane region" description="Helical" evidence="10">
    <location>
        <begin position="275"/>
        <end position="295"/>
    </location>
</feature>
<evidence type="ECO:0000256" key="8">
    <source>
        <dbReference type="ARBA" id="ARBA00023224"/>
    </source>
</evidence>
<feature type="transmembrane region" description="Helical" evidence="10">
    <location>
        <begin position="27"/>
        <end position="51"/>
    </location>
</feature>
<keyword evidence="10" id="KW-1003">Cell membrane</keyword>
<keyword evidence="4 9" id="KW-0812">Transmembrane</keyword>
<keyword evidence="5 10" id="KW-0552">Olfaction</keyword>
<evidence type="ECO:0000313" key="13">
    <source>
        <dbReference type="RefSeq" id="XP_033804715.1"/>
    </source>
</evidence>
<keyword evidence="7 10" id="KW-0472">Membrane</keyword>
<dbReference type="InterPro" id="IPR000276">
    <property type="entry name" value="GPCR_Rhodpsn"/>
</dbReference>
<comment type="similarity">
    <text evidence="9">Belongs to the G-protein coupled receptor 1 family.</text>
</comment>
<keyword evidence="6 10" id="KW-1133">Transmembrane helix</keyword>
<dbReference type="GeneID" id="117362447"/>
<dbReference type="InterPro" id="IPR017452">
    <property type="entry name" value="GPCR_Rhodpsn_7TM"/>
</dbReference>
<dbReference type="Proteomes" id="UP000515159">
    <property type="component" value="Chromosome 6"/>
</dbReference>
<feature type="transmembrane region" description="Helical" evidence="10">
    <location>
        <begin position="142"/>
        <end position="165"/>
    </location>
</feature>
<name>A0A6P8R8S8_GEOSA</name>
<evidence type="ECO:0000256" key="4">
    <source>
        <dbReference type="ARBA" id="ARBA00022692"/>
    </source>
</evidence>
<dbReference type="SUPFAM" id="SSF81321">
    <property type="entry name" value="Family A G protein-coupled receptor-like"/>
    <property type="match status" value="1"/>
</dbReference>
<gene>
    <name evidence="13" type="primary">LOC117362447</name>
</gene>
<keyword evidence="9" id="KW-0675">Receptor</keyword>
<proteinExistence type="inferred from homology"/>
<dbReference type="InterPro" id="IPR000725">
    <property type="entry name" value="Olfact_rcpt"/>
</dbReference>
<dbReference type="PRINTS" id="PR00237">
    <property type="entry name" value="GPCRRHODOPSN"/>
</dbReference>
<comment type="subcellular location">
    <subcellularLocation>
        <location evidence="10">Cell membrane</location>
        <topology evidence="10">Multi-pass membrane protein</topology>
    </subcellularLocation>
    <subcellularLocation>
        <location evidence="2">Membrane</location>
        <topology evidence="2">Multi-pass membrane protein</topology>
    </subcellularLocation>
</comment>
<dbReference type="GO" id="GO:0004984">
    <property type="term" value="F:olfactory receptor activity"/>
    <property type="evidence" value="ECO:0007669"/>
    <property type="project" value="InterPro"/>
</dbReference>
<accession>A0A6P8R8S8</accession>
<feature type="transmembrane region" description="Helical" evidence="10">
    <location>
        <begin position="202"/>
        <end position="227"/>
    </location>
</feature>
<protein>
    <recommendedName>
        <fullName evidence="10">Olfactory receptor</fullName>
    </recommendedName>
</protein>
<feature type="domain" description="G-protein coupled receptors family 1 profile" evidence="11">
    <location>
        <begin position="43"/>
        <end position="295"/>
    </location>
</feature>
<dbReference type="GO" id="GO:0005886">
    <property type="term" value="C:plasma membrane"/>
    <property type="evidence" value="ECO:0007669"/>
    <property type="project" value="UniProtKB-SubCell"/>
</dbReference>
<dbReference type="AlphaFoldDB" id="A0A6P8R8S8"/>
<dbReference type="PRINTS" id="PR00245">
    <property type="entry name" value="OLFACTORYR"/>
</dbReference>
<evidence type="ECO:0000256" key="6">
    <source>
        <dbReference type="ARBA" id="ARBA00022989"/>
    </source>
</evidence>
<evidence type="ECO:0000256" key="9">
    <source>
        <dbReference type="RuleBase" id="RU000688"/>
    </source>
</evidence>
<keyword evidence="12" id="KW-1185">Reference proteome</keyword>
<dbReference type="PANTHER" id="PTHR26450:SF156">
    <property type="entry name" value="OLFACTORY RECEPTOR 52R1"/>
    <property type="match status" value="1"/>
</dbReference>
<dbReference type="CDD" id="cd15917">
    <property type="entry name" value="7tmA_OR51_52-like"/>
    <property type="match status" value="1"/>
</dbReference>
<dbReference type="InParanoid" id="A0A6P8R8S8"/>
<evidence type="ECO:0000256" key="3">
    <source>
        <dbReference type="ARBA" id="ARBA00022606"/>
    </source>
</evidence>
<comment type="function">
    <text evidence="1">Odorant receptor.</text>
</comment>
<dbReference type="PANTHER" id="PTHR26450">
    <property type="entry name" value="OLFACTORY RECEPTOR 56B1-RELATED"/>
    <property type="match status" value="1"/>
</dbReference>
<feature type="transmembrane region" description="Helical" evidence="10">
    <location>
        <begin position="63"/>
        <end position="88"/>
    </location>
</feature>
<keyword evidence="3 10" id="KW-0716">Sensory transduction</keyword>
<evidence type="ECO:0000313" key="12">
    <source>
        <dbReference type="Proteomes" id="UP000515159"/>
    </source>
</evidence>
<feature type="transmembrane region" description="Helical" evidence="10">
    <location>
        <begin position="239"/>
        <end position="263"/>
    </location>
</feature>